<feature type="compositionally biased region" description="Low complexity" evidence="1">
    <location>
        <begin position="689"/>
        <end position="704"/>
    </location>
</feature>
<feature type="region of interest" description="Disordered" evidence="1">
    <location>
        <begin position="274"/>
        <end position="311"/>
    </location>
</feature>
<feature type="compositionally biased region" description="Acidic residues" evidence="1">
    <location>
        <begin position="340"/>
        <end position="361"/>
    </location>
</feature>
<feature type="compositionally biased region" description="Basic and acidic residues" evidence="1">
    <location>
        <begin position="393"/>
        <end position="416"/>
    </location>
</feature>
<dbReference type="CDD" id="cd00085">
    <property type="entry name" value="HNHc"/>
    <property type="match status" value="1"/>
</dbReference>
<dbReference type="RefSeq" id="WP_330831744.1">
    <property type="nucleotide sequence ID" value="NZ_JACBZA010000001.1"/>
</dbReference>
<gene>
    <name evidence="3" type="ORF">FHR37_003292</name>
</gene>
<reference evidence="3 4" key="1">
    <citation type="submission" date="2020-07" db="EMBL/GenBank/DDBJ databases">
        <title>Sequencing the genomes of 1000 actinobacteria strains.</title>
        <authorList>
            <person name="Klenk H.-P."/>
        </authorList>
    </citation>
    <scope>NUCLEOTIDE SEQUENCE [LARGE SCALE GENOMIC DNA]</scope>
    <source>
        <strain evidence="3 4">DSM 45117</strain>
    </source>
</reference>
<feature type="region of interest" description="Disordered" evidence="1">
    <location>
        <begin position="464"/>
        <end position="517"/>
    </location>
</feature>
<evidence type="ECO:0000313" key="4">
    <source>
        <dbReference type="Proteomes" id="UP000533017"/>
    </source>
</evidence>
<accession>A0ABX2S478</accession>
<comment type="caution">
    <text evidence="3">The sequence shown here is derived from an EMBL/GenBank/DDBJ whole genome shotgun (WGS) entry which is preliminary data.</text>
</comment>
<sequence>MSDGSEYCGGDLGDGPGRRRVLPAGFADVAGGPRLAVLLASVDRGVCNGFEVEERARAWRRLIGWAEAECLSEVNELAYAYPGMPDEPAQRSAEMDPMTQAVLEPLLRWSGYHASWYLALALTLPRLPRVRAALASGGLELPDVRAIVDRITDAKPDLWDAIEDAIFPKVLELRGGLLRAKVEAEVVKADPEAAGKRHREARTGRNVAIWPAVDGVADLAIRGLSADQAAEAYGYIDAIARAVKSAGDPRKLSQLRADVAFSLLSGAADLVDCSAPTATPDQGESTQTKPAAQNTAAQGESEQDDLEQDDLEQDDLEQDDLEQDDFGQRPAESDFPQEWADGEQVDTEQVDTEQVEDEPPAQDDIRPARANAPAQEETERAQSQTEPEPEPEPEPKPETETETELARGDTDQGREGHCAVHRFPDHDLHDSWCECGNCSPAPVASCTVCGAAATNGVRVHDTAAHDTAAHEAAARTAEPPGNPDPPDPPDPPGRPDPPTGNSTPPPPWTSSQPSWGPIRTRSKIQLNMPLTTLMGLSTRPGELGGVGPIITEVARRIVANHLDNPEARFSVGVTHPVTGRLLHLHPIPARFLRGLQAELVHARDQRCVWTTCRRPAATCHLDHNTEYADGGETSVDNIAPLCPRHHKAKTERDWKLKQAGPGEHTLTDPFGRKYHSGAPSLTDPEPADPETATPTASAAPAGARSAEDDLPPF</sequence>
<feature type="region of interest" description="Disordered" evidence="1">
    <location>
        <begin position="325"/>
        <end position="416"/>
    </location>
</feature>
<evidence type="ECO:0000259" key="2">
    <source>
        <dbReference type="SMART" id="SM00507"/>
    </source>
</evidence>
<keyword evidence="4" id="KW-1185">Reference proteome</keyword>
<dbReference type="EMBL" id="JACBZA010000001">
    <property type="protein sequence ID" value="NYH84441.1"/>
    <property type="molecule type" value="Genomic_DNA"/>
</dbReference>
<feature type="region of interest" description="Disordered" evidence="1">
    <location>
        <begin position="652"/>
        <end position="713"/>
    </location>
</feature>
<organism evidence="3 4">
    <name type="scientific">Actinopolymorpha cephalotaxi</name>
    <dbReference type="NCBI Taxonomy" id="504797"/>
    <lineage>
        <taxon>Bacteria</taxon>
        <taxon>Bacillati</taxon>
        <taxon>Actinomycetota</taxon>
        <taxon>Actinomycetes</taxon>
        <taxon>Propionibacteriales</taxon>
        <taxon>Actinopolymorphaceae</taxon>
        <taxon>Actinopolymorpha</taxon>
    </lineage>
</organism>
<feature type="compositionally biased region" description="Basic and acidic residues" evidence="1">
    <location>
        <begin position="464"/>
        <end position="473"/>
    </location>
</feature>
<feature type="compositionally biased region" description="Acidic residues" evidence="1">
    <location>
        <begin position="301"/>
        <end position="311"/>
    </location>
</feature>
<dbReference type="InterPro" id="IPR003615">
    <property type="entry name" value="HNH_nuc"/>
</dbReference>
<feature type="domain" description="HNH nuclease" evidence="2">
    <location>
        <begin position="595"/>
        <end position="647"/>
    </location>
</feature>
<evidence type="ECO:0000256" key="1">
    <source>
        <dbReference type="SAM" id="MobiDB-lite"/>
    </source>
</evidence>
<name>A0ABX2S478_9ACTN</name>
<protein>
    <recommendedName>
        <fullName evidence="2">HNH nuclease domain-containing protein</fullName>
    </recommendedName>
</protein>
<dbReference type="Pfam" id="PF01844">
    <property type="entry name" value="HNH"/>
    <property type="match status" value="1"/>
</dbReference>
<feature type="compositionally biased region" description="Polar residues" evidence="1">
    <location>
        <begin position="276"/>
        <end position="300"/>
    </location>
</feature>
<dbReference type="SMART" id="SM00507">
    <property type="entry name" value="HNHc"/>
    <property type="match status" value="1"/>
</dbReference>
<dbReference type="InterPro" id="IPR002711">
    <property type="entry name" value="HNH"/>
</dbReference>
<feature type="compositionally biased region" description="Pro residues" evidence="1">
    <location>
        <begin position="480"/>
        <end position="508"/>
    </location>
</feature>
<proteinExistence type="predicted"/>
<dbReference type="Gene3D" id="1.10.30.50">
    <property type="match status" value="1"/>
</dbReference>
<dbReference type="Proteomes" id="UP000533017">
    <property type="component" value="Unassembled WGS sequence"/>
</dbReference>
<evidence type="ECO:0000313" key="3">
    <source>
        <dbReference type="EMBL" id="NYH84441.1"/>
    </source>
</evidence>